<feature type="transmembrane region" description="Helical" evidence="1">
    <location>
        <begin position="6"/>
        <end position="26"/>
    </location>
</feature>
<dbReference type="RefSeq" id="WP_125869800.1">
    <property type="nucleotide sequence ID" value="NZ_FMYP01000022.1"/>
</dbReference>
<evidence type="ECO:0000313" key="2">
    <source>
        <dbReference type="EMBL" id="SDC24583.1"/>
    </source>
</evidence>
<gene>
    <name evidence="2" type="ORF">SAMN05216323_102244</name>
</gene>
<feature type="transmembrane region" description="Helical" evidence="1">
    <location>
        <begin position="90"/>
        <end position="111"/>
    </location>
</feature>
<keyword evidence="3" id="KW-1185">Reference proteome</keyword>
<sequence length="116" mass="13057">MTEVFITATVFIGIYSILKMFTDFLLKRKIIKTGHLGKADILGEIPIADNENRYPTLKWGLVALFAGLGLLVNDLFFFRDPHALETGFHAAVPFGIELIFIAAGFLTYFFIVNKKK</sequence>
<dbReference type="STRING" id="1640674.SAMN05216323_102244"/>
<keyword evidence="1" id="KW-0812">Transmembrane</keyword>
<name>A0A1G6K0X5_9BACT</name>
<dbReference type="EMBL" id="FMYP01000022">
    <property type="protein sequence ID" value="SDC24583.1"/>
    <property type="molecule type" value="Genomic_DNA"/>
</dbReference>
<protein>
    <recommendedName>
        <fullName evidence="4">DUF3784 domain-containing protein</fullName>
    </recommendedName>
</protein>
<reference evidence="2 3" key="1">
    <citation type="submission" date="2016-09" db="EMBL/GenBank/DDBJ databases">
        <authorList>
            <person name="Capua I."/>
            <person name="De Benedictis P."/>
            <person name="Joannis T."/>
            <person name="Lombin L.H."/>
            <person name="Cattoli G."/>
        </authorList>
    </citation>
    <scope>NUCLEOTIDE SEQUENCE [LARGE SCALE GENOMIC DNA]</scope>
    <source>
        <strain evidence="2 3">A7P-90m</strain>
    </source>
</reference>
<feature type="transmembrane region" description="Helical" evidence="1">
    <location>
        <begin position="59"/>
        <end position="78"/>
    </location>
</feature>
<dbReference type="AlphaFoldDB" id="A0A1G6K0X5"/>
<dbReference type="OrthoDB" id="1121497at2"/>
<proteinExistence type="predicted"/>
<evidence type="ECO:0000313" key="3">
    <source>
        <dbReference type="Proteomes" id="UP000199452"/>
    </source>
</evidence>
<keyword evidence="1" id="KW-1133">Transmembrane helix</keyword>
<dbReference type="Proteomes" id="UP000199452">
    <property type="component" value="Unassembled WGS sequence"/>
</dbReference>
<keyword evidence="1" id="KW-0472">Membrane</keyword>
<evidence type="ECO:0008006" key="4">
    <source>
        <dbReference type="Google" id="ProtNLM"/>
    </source>
</evidence>
<evidence type="ECO:0000256" key="1">
    <source>
        <dbReference type="SAM" id="Phobius"/>
    </source>
</evidence>
<accession>A0A1G6K0X5</accession>
<organism evidence="2 3">
    <name type="scientific">Williamwhitmania taraxaci</name>
    <dbReference type="NCBI Taxonomy" id="1640674"/>
    <lineage>
        <taxon>Bacteria</taxon>
        <taxon>Pseudomonadati</taxon>
        <taxon>Bacteroidota</taxon>
        <taxon>Bacteroidia</taxon>
        <taxon>Bacteroidales</taxon>
        <taxon>Williamwhitmaniaceae</taxon>
        <taxon>Williamwhitmania</taxon>
    </lineage>
</organism>